<dbReference type="InterPro" id="IPR015424">
    <property type="entry name" value="PyrdxlP-dep_Trfase"/>
</dbReference>
<evidence type="ECO:0000313" key="2">
    <source>
        <dbReference type="Proteomes" id="UP000431901"/>
    </source>
</evidence>
<name>A0A6I4WGZ5_9ACTN</name>
<dbReference type="Proteomes" id="UP000431901">
    <property type="component" value="Unassembled WGS sequence"/>
</dbReference>
<accession>A0A6I4WGZ5</accession>
<proteinExistence type="predicted"/>
<dbReference type="AlphaFoldDB" id="A0A6I4WGZ5"/>
<evidence type="ECO:0000313" key="1">
    <source>
        <dbReference type="EMBL" id="MXQ66274.1"/>
    </source>
</evidence>
<organism evidence="1 2">
    <name type="scientific">Actinomadura rayongensis</name>
    <dbReference type="NCBI Taxonomy" id="1429076"/>
    <lineage>
        <taxon>Bacteria</taxon>
        <taxon>Bacillati</taxon>
        <taxon>Actinomycetota</taxon>
        <taxon>Actinomycetes</taxon>
        <taxon>Streptosporangiales</taxon>
        <taxon>Thermomonosporaceae</taxon>
        <taxon>Actinomadura</taxon>
    </lineage>
</organism>
<dbReference type="RefSeq" id="WP_161104485.1">
    <property type="nucleotide sequence ID" value="NZ_JBHLYI010000007.1"/>
</dbReference>
<dbReference type="InterPro" id="IPR015422">
    <property type="entry name" value="PyrdxlP-dep_Trfase_small"/>
</dbReference>
<comment type="caution">
    <text evidence="1">The sequence shown here is derived from an EMBL/GenBank/DDBJ whole genome shotgun (WGS) entry which is preliminary data.</text>
</comment>
<gene>
    <name evidence="1" type="ORF">GQ466_19850</name>
</gene>
<dbReference type="Gene3D" id="3.40.640.10">
    <property type="entry name" value="Type I PLP-dependent aspartate aminotransferase-like (Major domain)"/>
    <property type="match status" value="1"/>
</dbReference>
<dbReference type="OrthoDB" id="3544483at2"/>
<protein>
    <recommendedName>
        <fullName evidence="3">Aminotransferase class I/II-fold pyridoxal phosphate-dependent enzyme</fullName>
    </recommendedName>
</protein>
<dbReference type="Gene3D" id="3.90.1150.10">
    <property type="entry name" value="Aspartate Aminotransferase, domain 1"/>
    <property type="match status" value="1"/>
</dbReference>
<dbReference type="SUPFAM" id="SSF53383">
    <property type="entry name" value="PLP-dependent transferases"/>
    <property type="match status" value="1"/>
</dbReference>
<reference evidence="1 2" key="1">
    <citation type="submission" date="2019-12" db="EMBL/GenBank/DDBJ databases">
        <title>Nocardia macrotermitis sp. nov. and Nocardia aurantia sp. nov., isolated from the gut of the fungus growing-termite Macrotermes natalensis.</title>
        <authorList>
            <person name="Christine B."/>
            <person name="Rene B."/>
        </authorList>
    </citation>
    <scope>NUCLEOTIDE SEQUENCE [LARGE SCALE GENOMIC DNA]</scope>
    <source>
        <strain evidence="1 2">DSM 102126</strain>
    </source>
</reference>
<sequence length="337" mass="35935">MMDLTGPIAPWPADARRLFEKCLHEALDSPRAWLTPPRTGLPRLREALAAHLRLPYDGLSVTGGIREQASALFRASEAVVIERPAFRDVPRLAYEHVRDVALMAPEDILSLDGDLTGTLVWVTSPARNPDGFTLTDNQAATLTGIGRRCARLVVNQAYHWAAPQAPRPDGATLLGSLHKLAGGGGQLGWRFSPEGAGRERPSRGGPPRAWQDAWAGFVERGGLDALAGPGLRAASRRCAAFARTFVPPPGVEIRFGGDGPSLLLVFAPDGPSEESVVDAFAAAGLTVSPGASFYCTRTAVRLSFTAVTDADLPECRHRAERATAAIRPLVHGTPHDA</sequence>
<keyword evidence="2" id="KW-1185">Reference proteome</keyword>
<dbReference type="EMBL" id="WUTW01000004">
    <property type="protein sequence ID" value="MXQ66274.1"/>
    <property type="molecule type" value="Genomic_DNA"/>
</dbReference>
<evidence type="ECO:0008006" key="3">
    <source>
        <dbReference type="Google" id="ProtNLM"/>
    </source>
</evidence>
<dbReference type="InterPro" id="IPR015421">
    <property type="entry name" value="PyrdxlP-dep_Trfase_major"/>
</dbReference>